<name>A0ABU1LLF0_9BURK</name>
<evidence type="ECO:0000313" key="3">
    <source>
        <dbReference type="Proteomes" id="UP001264340"/>
    </source>
</evidence>
<organism evidence="2 3">
    <name type="scientific">Paraburkholderia terricola</name>
    <dbReference type="NCBI Taxonomy" id="169427"/>
    <lineage>
        <taxon>Bacteria</taxon>
        <taxon>Pseudomonadati</taxon>
        <taxon>Pseudomonadota</taxon>
        <taxon>Betaproteobacteria</taxon>
        <taxon>Burkholderiales</taxon>
        <taxon>Burkholderiaceae</taxon>
        <taxon>Paraburkholderia</taxon>
    </lineage>
</organism>
<reference evidence="2 3" key="1">
    <citation type="submission" date="2023-07" db="EMBL/GenBank/DDBJ databases">
        <title>Sorghum-associated microbial communities from plants grown in Nebraska, USA.</title>
        <authorList>
            <person name="Schachtman D."/>
        </authorList>
    </citation>
    <scope>NUCLEOTIDE SEQUENCE [LARGE SCALE GENOMIC DNA]</scope>
    <source>
        <strain evidence="2 3">DS1316</strain>
    </source>
</reference>
<evidence type="ECO:0000313" key="2">
    <source>
        <dbReference type="EMBL" id="MDR6407573.1"/>
    </source>
</evidence>
<dbReference type="Pfam" id="PF13524">
    <property type="entry name" value="Glyco_trans_1_2"/>
    <property type="match status" value="1"/>
</dbReference>
<gene>
    <name evidence="2" type="ORF">J2804_000961</name>
</gene>
<accession>A0ABU1LLF0</accession>
<dbReference type="SUPFAM" id="SSF53756">
    <property type="entry name" value="UDP-Glycosyltransferase/glycogen phosphorylase"/>
    <property type="match status" value="1"/>
</dbReference>
<dbReference type="Proteomes" id="UP001264340">
    <property type="component" value="Unassembled WGS sequence"/>
</dbReference>
<protein>
    <submittedName>
        <fullName evidence="2">Spore maturation protein CgeB</fullName>
    </submittedName>
</protein>
<comment type="caution">
    <text evidence="2">The sequence shown here is derived from an EMBL/GenBank/DDBJ whole genome shotgun (WGS) entry which is preliminary data.</text>
</comment>
<evidence type="ECO:0000259" key="1">
    <source>
        <dbReference type="Pfam" id="PF13524"/>
    </source>
</evidence>
<dbReference type="EMBL" id="JAVDRP010000002">
    <property type="protein sequence ID" value="MDR6407573.1"/>
    <property type="molecule type" value="Genomic_DNA"/>
</dbReference>
<dbReference type="RefSeq" id="WP_310118855.1">
    <property type="nucleotide sequence ID" value="NZ_JAVDQV010000002.1"/>
</dbReference>
<proteinExistence type="predicted"/>
<sequence>MASIERVLVCGASLDAVNNNSVLRGYVGRGFGEVLGDAAVRASSLEAAEQIAAEFSPQLVVVFGSCMPQTSIYHGLRNYCARSGAVLSFWLHDDPYEFDYHYKILDVADIIFSNDRWAATHYQHPHTYHVPLAADRDAHFRETGGIKDRDVFFCGVGFPNRQQLLRDCAPRLTGLKVEVLGDGWPADIAFARNERIANSALPDWSARSLVTLNIGRRYNLANERFNLDASTPGPRTFEAAMAGAVQCMFVEGLEILDYFDPDNGEILLFDSPEELRRQVDALRDDPELAIRYSQAAQRRALADHTYRNRAELILNTVRSFTRA</sequence>
<keyword evidence="3" id="KW-1185">Reference proteome</keyword>
<feature type="domain" description="Spore protein YkvP/CgeB glycosyl transferase-like" evidence="1">
    <location>
        <begin position="161"/>
        <end position="314"/>
    </location>
</feature>
<dbReference type="InterPro" id="IPR055259">
    <property type="entry name" value="YkvP/CgeB_Glyco_trans-like"/>
</dbReference>